<proteinExistence type="predicted"/>
<dbReference type="OrthoDB" id="10347458at2759"/>
<reference evidence="1" key="1">
    <citation type="submission" date="2021-03" db="EMBL/GenBank/DDBJ databases">
        <authorList>
            <person name="Bekaert M."/>
        </authorList>
    </citation>
    <scope>NUCLEOTIDE SEQUENCE</scope>
</reference>
<dbReference type="Proteomes" id="UP000683360">
    <property type="component" value="Unassembled WGS sequence"/>
</dbReference>
<gene>
    <name evidence="1" type="ORF">MEDL_46651</name>
</gene>
<organism evidence="1 2">
    <name type="scientific">Mytilus edulis</name>
    <name type="common">Blue mussel</name>
    <dbReference type="NCBI Taxonomy" id="6550"/>
    <lineage>
        <taxon>Eukaryota</taxon>
        <taxon>Metazoa</taxon>
        <taxon>Spiralia</taxon>
        <taxon>Lophotrochozoa</taxon>
        <taxon>Mollusca</taxon>
        <taxon>Bivalvia</taxon>
        <taxon>Autobranchia</taxon>
        <taxon>Pteriomorphia</taxon>
        <taxon>Mytilida</taxon>
        <taxon>Mytiloidea</taxon>
        <taxon>Mytilidae</taxon>
        <taxon>Mytilinae</taxon>
        <taxon>Mytilus</taxon>
    </lineage>
</organism>
<dbReference type="EMBL" id="CAJPWZ010002222">
    <property type="protein sequence ID" value="CAG2233946.1"/>
    <property type="molecule type" value="Genomic_DNA"/>
</dbReference>
<name>A0A8S3TQQ0_MYTED</name>
<sequence length="166" mass="18491">MLHGSITAKIYDNHVTIKTEPLPLNSVNMGHLIADTDENLAVKSENQFIDMLEDDGNKVVKLESSLHDSCDFDQNKMMKREPDSTEFSTGTQVAIFQKTANMMHIHHSTKPLKTTANTLPLNNPGTGIQNNRLVETVTGMPAMPITDTPVPENNTKTFTLFKPENR</sequence>
<comment type="caution">
    <text evidence="1">The sequence shown here is derived from an EMBL/GenBank/DDBJ whole genome shotgun (WGS) entry which is preliminary data.</text>
</comment>
<protein>
    <submittedName>
        <fullName evidence="1">Uncharacterized protein</fullName>
    </submittedName>
</protein>
<evidence type="ECO:0000313" key="1">
    <source>
        <dbReference type="EMBL" id="CAG2233946.1"/>
    </source>
</evidence>
<accession>A0A8S3TQQ0</accession>
<dbReference type="AlphaFoldDB" id="A0A8S3TQQ0"/>
<keyword evidence="2" id="KW-1185">Reference proteome</keyword>
<evidence type="ECO:0000313" key="2">
    <source>
        <dbReference type="Proteomes" id="UP000683360"/>
    </source>
</evidence>